<evidence type="ECO:0000313" key="1">
    <source>
        <dbReference type="EMBL" id="GAG78434.1"/>
    </source>
</evidence>
<comment type="caution">
    <text evidence="1">The sequence shown here is derived from an EMBL/GenBank/DDBJ whole genome shotgun (WGS) entry which is preliminary data.</text>
</comment>
<dbReference type="InterPro" id="IPR029014">
    <property type="entry name" value="NiFe-Hase_large"/>
</dbReference>
<protein>
    <submittedName>
        <fullName evidence="1">Uncharacterized protein</fullName>
    </submittedName>
</protein>
<feature type="non-terminal residue" evidence="1">
    <location>
        <position position="81"/>
    </location>
</feature>
<organism evidence="1">
    <name type="scientific">marine sediment metagenome</name>
    <dbReference type="NCBI Taxonomy" id="412755"/>
    <lineage>
        <taxon>unclassified sequences</taxon>
        <taxon>metagenomes</taxon>
        <taxon>ecological metagenomes</taxon>
    </lineage>
</organism>
<feature type="non-terminal residue" evidence="1">
    <location>
        <position position="1"/>
    </location>
</feature>
<proteinExistence type="predicted"/>
<dbReference type="EMBL" id="BART01014914">
    <property type="protein sequence ID" value="GAG78434.1"/>
    <property type="molecule type" value="Genomic_DNA"/>
</dbReference>
<dbReference type="Gene3D" id="1.10.645.10">
    <property type="entry name" value="Cytochrome-c3 Hydrogenase, chain B"/>
    <property type="match status" value="1"/>
</dbReference>
<gene>
    <name evidence="1" type="ORF">S01H4_29311</name>
</gene>
<dbReference type="AlphaFoldDB" id="X1A9N1"/>
<reference evidence="1" key="1">
    <citation type="journal article" date="2014" name="Front. Microbiol.">
        <title>High frequency of phylogenetically diverse reductive dehalogenase-homologous genes in deep subseafloor sedimentary metagenomes.</title>
        <authorList>
            <person name="Kawai M."/>
            <person name="Futagami T."/>
            <person name="Toyoda A."/>
            <person name="Takaki Y."/>
            <person name="Nishi S."/>
            <person name="Hori S."/>
            <person name="Arai W."/>
            <person name="Tsubouchi T."/>
            <person name="Morono Y."/>
            <person name="Uchiyama I."/>
            <person name="Ito T."/>
            <person name="Fujiyama A."/>
            <person name="Inagaki F."/>
            <person name="Takami H."/>
        </authorList>
    </citation>
    <scope>NUCLEOTIDE SEQUENCE</scope>
    <source>
        <strain evidence="1">Expedition CK06-06</strain>
    </source>
</reference>
<dbReference type="SUPFAM" id="SSF56762">
    <property type="entry name" value="HydB/Nqo4-like"/>
    <property type="match status" value="1"/>
</dbReference>
<accession>X1A9N1</accession>
<name>X1A9N1_9ZZZZ</name>
<sequence>GNTIQEVIGGRAVHPVNAVIGGFGRLPNKELLLDLRKQLKKGVQQASETIDLMATLKIPKFSESLTVYAALESVDGKYSLF</sequence>